<dbReference type="Pfam" id="PF20684">
    <property type="entry name" value="Fung_rhodopsin"/>
    <property type="match status" value="1"/>
</dbReference>
<keyword evidence="3 7" id="KW-1133">Transmembrane helix</keyword>
<comment type="subcellular location">
    <subcellularLocation>
        <location evidence="1">Membrane</location>
        <topology evidence="1">Multi-pass membrane protein</topology>
    </subcellularLocation>
</comment>
<comment type="caution">
    <text evidence="9">The sequence shown here is derived from an EMBL/GenBank/DDBJ whole genome shotgun (WGS) entry which is preliminary data.</text>
</comment>
<feature type="domain" description="Rhodopsin" evidence="8">
    <location>
        <begin position="3"/>
        <end position="241"/>
    </location>
</feature>
<sequence length="353" mass="39632">MHIIARKASLREYGIDDYMMCIVLALYIPFTVLGQYARLTAFGVDIWTENTGTITTALKLFFIDESFYLALLALCKIVMLCFFLRIFPNKGFRAVVYTVIGFVASTAAVLIFLQIFQCLPIYYNWEGWKGTFGSHKCLNVNTLTYTAASISILQDVLLLALPLPLLLTLHTSWRKKMNIVVMFSLGAFVLITSCIRLRYIVMFARTVNPTWDYTDTLIWTALEVNVSIIVICLPAIRVFLAQSLPKIFGTTLGSGSGSQPISGTRGTNTRLASKQIGSKLSSVFSSTRRMDDDAESQLELGDRSHGRTETEIAVDYGQTDNRSNDSASSQNGIHVRKTTEWREEGRREESFQI</sequence>
<keyword evidence="2 7" id="KW-0812">Transmembrane</keyword>
<feature type="transmembrane region" description="Helical" evidence="7">
    <location>
        <begin position="20"/>
        <end position="37"/>
    </location>
</feature>
<proteinExistence type="inferred from homology"/>
<feature type="compositionally biased region" description="Basic and acidic residues" evidence="6">
    <location>
        <begin position="300"/>
        <end position="310"/>
    </location>
</feature>
<protein>
    <recommendedName>
        <fullName evidence="8">Rhodopsin domain-containing protein</fullName>
    </recommendedName>
</protein>
<dbReference type="PANTHER" id="PTHR33048">
    <property type="entry name" value="PTH11-LIKE INTEGRAL MEMBRANE PROTEIN (AFU_ORTHOLOGUE AFUA_5G11245)"/>
    <property type="match status" value="1"/>
</dbReference>
<name>A0ABR2USM0_9PEZI</name>
<dbReference type="PANTHER" id="PTHR33048:SF47">
    <property type="entry name" value="INTEGRAL MEMBRANE PROTEIN-RELATED"/>
    <property type="match status" value="1"/>
</dbReference>
<evidence type="ECO:0000256" key="3">
    <source>
        <dbReference type="ARBA" id="ARBA00022989"/>
    </source>
</evidence>
<feature type="transmembrane region" description="Helical" evidence="7">
    <location>
        <begin position="216"/>
        <end position="240"/>
    </location>
</feature>
<evidence type="ECO:0000256" key="4">
    <source>
        <dbReference type="ARBA" id="ARBA00023136"/>
    </source>
</evidence>
<evidence type="ECO:0000256" key="7">
    <source>
        <dbReference type="SAM" id="Phobius"/>
    </source>
</evidence>
<feature type="transmembrane region" description="Helical" evidence="7">
    <location>
        <begin position="67"/>
        <end position="87"/>
    </location>
</feature>
<dbReference type="EMBL" id="JARVKF010000396">
    <property type="protein sequence ID" value="KAK9417586.1"/>
    <property type="molecule type" value="Genomic_DNA"/>
</dbReference>
<keyword evidence="4 7" id="KW-0472">Membrane</keyword>
<evidence type="ECO:0000313" key="10">
    <source>
        <dbReference type="Proteomes" id="UP001408356"/>
    </source>
</evidence>
<dbReference type="InterPro" id="IPR052337">
    <property type="entry name" value="SAT4-like"/>
</dbReference>
<organism evidence="9 10">
    <name type="scientific">Seiridium unicorne</name>
    <dbReference type="NCBI Taxonomy" id="138068"/>
    <lineage>
        <taxon>Eukaryota</taxon>
        <taxon>Fungi</taxon>
        <taxon>Dikarya</taxon>
        <taxon>Ascomycota</taxon>
        <taxon>Pezizomycotina</taxon>
        <taxon>Sordariomycetes</taxon>
        <taxon>Xylariomycetidae</taxon>
        <taxon>Amphisphaeriales</taxon>
        <taxon>Sporocadaceae</taxon>
        <taxon>Seiridium</taxon>
    </lineage>
</organism>
<feature type="compositionally biased region" description="Polar residues" evidence="6">
    <location>
        <begin position="318"/>
        <end position="332"/>
    </location>
</feature>
<evidence type="ECO:0000256" key="1">
    <source>
        <dbReference type="ARBA" id="ARBA00004141"/>
    </source>
</evidence>
<feature type="transmembrane region" description="Helical" evidence="7">
    <location>
        <begin position="179"/>
        <end position="204"/>
    </location>
</feature>
<feature type="region of interest" description="Disordered" evidence="6">
    <location>
        <begin position="283"/>
        <end position="353"/>
    </location>
</feature>
<keyword evidence="10" id="KW-1185">Reference proteome</keyword>
<dbReference type="InterPro" id="IPR049326">
    <property type="entry name" value="Rhodopsin_dom_fungi"/>
</dbReference>
<evidence type="ECO:0000313" key="9">
    <source>
        <dbReference type="EMBL" id="KAK9417586.1"/>
    </source>
</evidence>
<evidence type="ECO:0000256" key="6">
    <source>
        <dbReference type="SAM" id="MobiDB-lite"/>
    </source>
</evidence>
<evidence type="ECO:0000259" key="8">
    <source>
        <dbReference type="Pfam" id="PF20684"/>
    </source>
</evidence>
<dbReference type="Proteomes" id="UP001408356">
    <property type="component" value="Unassembled WGS sequence"/>
</dbReference>
<comment type="similarity">
    <text evidence="5">Belongs to the SAT4 family.</text>
</comment>
<evidence type="ECO:0000256" key="2">
    <source>
        <dbReference type="ARBA" id="ARBA00022692"/>
    </source>
</evidence>
<feature type="compositionally biased region" description="Basic and acidic residues" evidence="6">
    <location>
        <begin position="337"/>
        <end position="353"/>
    </location>
</feature>
<accession>A0ABR2USM0</accession>
<reference evidence="9 10" key="1">
    <citation type="journal article" date="2024" name="J. Plant Pathol.">
        <title>Sequence and assembly of the genome of Seiridium unicorne, isolate CBS 538.82, causal agent of cypress canker disease.</title>
        <authorList>
            <person name="Scali E."/>
            <person name="Rocca G.D."/>
            <person name="Danti R."/>
            <person name="Garbelotto M."/>
            <person name="Barberini S."/>
            <person name="Baroncelli R."/>
            <person name="Emiliani G."/>
        </authorList>
    </citation>
    <scope>NUCLEOTIDE SEQUENCE [LARGE SCALE GENOMIC DNA]</scope>
    <source>
        <strain evidence="9 10">BM-138-508</strain>
    </source>
</reference>
<feature type="transmembrane region" description="Helical" evidence="7">
    <location>
        <begin position="94"/>
        <end position="123"/>
    </location>
</feature>
<feature type="transmembrane region" description="Helical" evidence="7">
    <location>
        <begin position="143"/>
        <end position="167"/>
    </location>
</feature>
<evidence type="ECO:0000256" key="5">
    <source>
        <dbReference type="ARBA" id="ARBA00038359"/>
    </source>
</evidence>
<gene>
    <name evidence="9" type="ORF">SUNI508_01343</name>
</gene>